<proteinExistence type="predicted"/>
<dbReference type="Proteomes" id="UP001221757">
    <property type="component" value="Unassembled WGS sequence"/>
</dbReference>
<reference evidence="1" key="1">
    <citation type="submission" date="2023-03" db="EMBL/GenBank/DDBJ databases">
        <title>Massive genome expansion in bonnet fungi (Mycena s.s.) driven by repeated elements and novel gene families across ecological guilds.</title>
        <authorList>
            <consortium name="Lawrence Berkeley National Laboratory"/>
            <person name="Harder C.B."/>
            <person name="Miyauchi S."/>
            <person name="Viragh M."/>
            <person name="Kuo A."/>
            <person name="Thoen E."/>
            <person name="Andreopoulos B."/>
            <person name="Lu D."/>
            <person name="Skrede I."/>
            <person name="Drula E."/>
            <person name="Henrissat B."/>
            <person name="Morin E."/>
            <person name="Kohler A."/>
            <person name="Barry K."/>
            <person name="LaButti K."/>
            <person name="Morin E."/>
            <person name="Salamov A."/>
            <person name="Lipzen A."/>
            <person name="Mereny Z."/>
            <person name="Hegedus B."/>
            <person name="Baldrian P."/>
            <person name="Stursova M."/>
            <person name="Weitz H."/>
            <person name="Taylor A."/>
            <person name="Grigoriev I.V."/>
            <person name="Nagy L.G."/>
            <person name="Martin F."/>
            <person name="Kauserud H."/>
        </authorList>
    </citation>
    <scope>NUCLEOTIDE SEQUENCE</scope>
    <source>
        <strain evidence="1">CBHHK067</strain>
    </source>
</reference>
<organism evidence="1 2">
    <name type="scientific">Mycena rosella</name>
    <name type="common">Pink bonnet</name>
    <name type="synonym">Agaricus rosellus</name>
    <dbReference type="NCBI Taxonomy" id="1033263"/>
    <lineage>
        <taxon>Eukaryota</taxon>
        <taxon>Fungi</taxon>
        <taxon>Dikarya</taxon>
        <taxon>Basidiomycota</taxon>
        <taxon>Agaricomycotina</taxon>
        <taxon>Agaricomycetes</taxon>
        <taxon>Agaricomycetidae</taxon>
        <taxon>Agaricales</taxon>
        <taxon>Marasmiineae</taxon>
        <taxon>Mycenaceae</taxon>
        <taxon>Mycena</taxon>
    </lineage>
</organism>
<name>A0AAD7GDQ8_MYCRO</name>
<keyword evidence="2" id="KW-1185">Reference proteome</keyword>
<protein>
    <submittedName>
        <fullName evidence="1">Uncharacterized protein</fullName>
    </submittedName>
</protein>
<gene>
    <name evidence="1" type="ORF">B0H17DRAFT_1134780</name>
</gene>
<dbReference type="EMBL" id="JARKIE010000069">
    <property type="protein sequence ID" value="KAJ7689851.1"/>
    <property type="molecule type" value="Genomic_DNA"/>
</dbReference>
<sequence>MKGIMQHGGGPELPVYAMYCHHLENTRPSLPAFCRRSWGPGQQRQTSDVQIWDLKMGMSKRTHRWSPLLTGLTHQIGADGSEFRRFQFLPFRQPIHARELVPEYLPCLLVFLLEDGKAGRAQRLEDCPVLRVPYIEWSTGIPIKRLSEICEGVETLLYAGGEGATARDFKGIKHEFHHFRHRSAPLEVVST</sequence>
<evidence type="ECO:0000313" key="1">
    <source>
        <dbReference type="EMBL" id="KAJ7689851.1"/>
    </source>
</evidence>
<comment type="caution">
    <text evidence="1">The sequence shown here is derived from an EMBL/GenBank/DDBJ whole genome shotgun (WGS) entry which is preliminary data.</text>
</comment>
<evidence type="ECO:0000313" key="2">
    <source>
        <dbReference type="Proteomes" id="UP001221757"/>
    </source>
</evidence>
<accession>A0AAD7GDQ8</accession>
<dbReference type="AlphaFoldDB" id="A0AAD7GDQ8"/>